<evidence type="ECO:0000313" key="5">
    <source>
        <dbReference type="Proteomes" id="UP000799424"/>
    </source>
</evidence>
<dbReference type="SUPFAM" id="SSF57850">
    <property type="entry name" value="RING/U-box"/>
    <property type="match status" value="1"/>
</dbReference>
<feature type="region of interest" description="Disordered" evidence="2">
    <location>
        <begin position="1"/>
        <end position="38"/>
    </location>
</feature>
<keyword evidence="1" id="KW-0862">Zinc</keyword>
<dbReference type="AlphaFoldDB" id="A0A6A7A2L8"/>
<evidence type="ECO:0000313" key="4">
    <source>
        <dbReference type="EMBL" id="KAF2826957.1"/>
    </source>
</evidence>
<dbReference type="InterPro" id="IPR013083">
    <property type="entry name" value="Znf_RING/FYVE/PHD"/>
</dbReference>
<dbReference type="Gene3D" id="3.30.40.10">
    <property type="entry name" value="Zinc/RING finger domain, C3HC4 (zinc finger)"/>
    <property type="match status" value="1"/>
</dbReference>
<dbReference type="PROSITE" id="PS50089">
    <property type="entry name" value="ZF_RING_2"/>
    <property type="match status" value="1"/>
</dbReference>
<reference evidence="4" key="1">
    <citation type="journal article" date="2020" name="Stud. Mycol.">
        <title>101 Dothideomycetes genomes: a test case for predicting lifestyles and emergence of pathogens.</title>
        <authorList>
            <person name="Haridas S."/>
            <person name="Albert R."/>
            <person name="Binder M."/>
            <person name="Bloem J."/>
            <person name="Labutti K."/>
            <person name="Salamov A."/>
            <person name="Andreopoulos B."/>
            <person name="Baker S."/>
            <person name="Barry K."/>
            <person name="Bills G."/>
            <person name="Bluhm B."/>
            <person name="Cannon C."/>
            <person name="Castanera R."/>
            <person name="Culley D."/>
            <person name="Daum C."/>
            <person name="Ezra D."/>
            <person name="Gonzalez J."/>
            <person name="Henrissat B."/>
            <person name="Kuo A."/>
            <person name="Liang C."/>
            <person name="Lipzen A."/>
            <person name="Lutzoni F."/>
            <person name="Magnuson J."/>
            <person name="Mondo S."/>
            <person name="Nolan M."/>
            <person name="Ohm R."/>
            <person name="Pangilinan J."/>
            <person name="Park H.-J."/>
            <person name="Ramirez L."/>
            <person name="Alfaro M."/>
            <person name="Sun H."/>
            <person name="Tritt A."/>
            <person name="Yoshinaga Y."/>
            <person name="Zwiers L.-H."/>
            <person name="Turgeon B."/>
            <person name="Goodwin S."/>
            <person name="Spatafora J."/>
            <person name="Crous P."/>
            <person name="Grigoriev I."/>
        </authorList>
    </citation>
    <scope>NUCLEOTIDE SEQUENCE</scope>
    <source>
        <strain evidence="4">CBS 113818</strain>
    </source>
</reference>
<protein>
    <recommendedName>
        <fullName evidence="3">RING-type domain-containing protein</fullName>
    </recommendedName>
</protein>
<evidence type="ECO:0000256" key="2">
    <source>
        <dbReference type="SAM" id="MobiDB-lite"/>
    </source>
</evidence>
<gene>
    <name evidence="4" type="ORF">CC86DRAFT_416739</name>
</gene>
<dbReference type="EMBL" id="MU006225">
    <property type="protein sequence ID" value="KAF2826957.1"/>
    <property type="molecule type" value="Genomic_DNA"/>
</dbReference>
<dbReference type="GO" id="GO:0008270">
    <property type="term" value="F:zinc ion binding"/>
    <property type="evidence" value="ECO:0007669"/>
    <property type="project" value="UniProtKB-KW"/>
</dbReference>
<organism evidence="4 5">
    <name type="scientific">Ophiobolus disseminans</name>
    <dbReference type="NCBI Taxonomy" id="1469910"/>
    <lineage>
        <taxon>Eukaryota</taxon>
        <taxon>Fungi</taxon>
        <taxon>Dikarya</taxon>
        <taxon>Ascomycota</taxon>
        <taxon>Pezizomycotina</taxon>
        <taxon>Dothideomycetes</taxon>
        <taxon>Pleosporomycetidae</taxon>
        <taxon>Pleosporales</taxon>
        <taxon>Pleosporineae</taxon>
        <taxon>Phaeosphaeriaceae</taxon>
        <taxon>Ophiobolus</taxon>
    </lineage>
</organism>
<evidence type="ECO:0000256" key="1">
    <source>
        <dbReference type="PROSITE-ProRule" id="PRU00175"/>
    </source>
</evidence>
<sequence length="383" mass="43827">MTSSSTPQVPTDHVESNVDGTLTGIDARSVDEPTSIKRSQAARDNAVALLGFPQTPRLMYRPQPSPSQFERFENFSRKHERDPLDVSFMFFPDVDTNLALSLCHQLKEYSQGLQNIGVQFLTLIDTKAASSPDEKCSDLVERTVALLLETNRSAERDIATAWRKSSEEDSDYGKWYNWRANCSTYMFGVRDRSQHKANAYRIGCSDDFAVLTEINELKTLYVQRMHQLMDDFEANVELEWVEPHILVEDIPTPISNSEGVDCIVCRGITPPEILTKPYGHPYCKECLEAWIYATQTGSHKCPYCRTELFPKPEYRFKEPEKHTNYEREIHRHEFQAKHVCSAWLSATWFAKEMDLQRAFEEDVAHAGNNAQDDQPAAVAEQSQ</sequence>
<keyword evidence="5" id="KW-1185">Reference proteome</keyword>
<evidence type="ECO:0000259" key="3">
    <source>
        <dbReference type="PROSITE" id="PS50089"/>
    </source>
</evidence>
<name>A0A6A7A2L8_9PLEO</name>
<dbReference type="InterPro" id="IPR001841">
    <property type="entry name" value="Znf_RING"/>
</dbReference>
<feature type="domain" description="RING-type" evidence="3">
    <location>
        <begin position="262"/>
        <end position="305"/>
    </location>
</feature>
<keyword evidence="1" id="KW-0479">Metal-binding</keyword>
<dbReference type="Proteomes" id="UP000799424">
    <property type="component" value="Unassembled WGS sequence"/>
</dbReference>
<accession>A0A6A7A2L8</accession>
<dbReference type="OrthoDB" id="3800056at2759"/>
<keyword evidence="1" id="KW-0863">Zinc-finger</keyword>
<proteinExistence type="predicted"/>